<evidence type="ECO:0000313" key="2">
    <source>
        <dbReference type="Proteomes" id="UP001199916"/>
    </source>
</evidence>
<dbReference type="Proteomes" id="UP001199916">
    <property type="component" value="Unassembled WGS sequence"/>
</dbReference>
<dbReference type="RefSeq" id="WP_019421481.1">
    <property type="nucleotide sequence ID" value="NZ_JAJNBZ010000015.1"/>
</dbReference>
<name>A0ABS8YL26_9BACL</name>
<dbReference type="InterPro" id="IPR048146">
    <property type="entry name" value="RAxF_45-like"/>
</dbReference>
<dbReference type="NCBIfam" id="NF041642">
    <property type="entry name" value="RAxF_45"/>
    <property type="match status" value="1"/>
</dbReference>
<reference evidence="1 2" key="1">
    <citation type="submission" date="2021-11" db="EMBL/GenBank/DDBJ databases">
        <title>Draft genome sequence of Paenibacillus profundus YoMME, a new Gram-positive bacteria with exoelectrogenic properties.</title>
        <authorList>
            <person name="Hubenova Y."/>
            <person name="Hubenova E."/>
            <person name="Manasiev Y."/>
            <person name="Peykov S."/>
            <person name="Mitov M."/>
        </authorList>
    </citation>
    <scope>NUCLEOTIDE SEQUENCE [LARGE SCALE GENOMIC DNA]</scope>
    <source>
        <strain evidence="1 2">YoMME</strain>
    </source>
</reference>
<evidence type="ECO:0000313" key="1">
    <source>
        <dbReference type="EMBL" id="MCE5171158.1"/>
    </source>
</evidence>
<dbReference type="EMBL" id="JAJNBZ010000015">
    <property type="protein sequence ID" value="MCE5171158.1"/>
    <property type="molecule type" value="Genomic_DNA"/>
</dbReference>
<protein>
    <submittedName>
        <fullName evidence="1">Uncharacterized protein</fullName>
    </submittedName>
</protein>
<proteinExistence type="predicted"/>
<comment type="caution">
    <text evidence="1">The sequence shown here is derived from an EMBL/GenBank/DDBJ whole genome shotgun (WGS) entry which is preliminary data.</text>
</comment>
<accession>A0ABS8YL26</accession>
<gene>
    <name evidence="1" type="ORF">LQV63_17795</name>
</gene>
<organism evidence="1 2">
    <name type="scientific">Paenibacillus profundus</name>
    <dbReference type="NCBI Taxonomy" id="1173085"/>
    <lineage>
        <taxon>Bacteria</taxon>
        <taxon>Bacillati</taxon>
        <taxon>Bacillota</taxon>
        <taxon>Bacilli</taxon>
        <taxon>Bacillales</taxon>
        <taxon>Paenibacillaceae</taxon>
        <taxon>Paenibacillus</taxon>
    </lineage>
</organism>
<keyword evidence="2" id="KW-1185">Reference proteome</keyword>
<sequence>MQRNVMSERLNVLRTQLLGIFHDSVNNGIRVSIFSNSNRIQHLSEVTILPLP</sequence>